<proteinExistence type="predicted"/>
<keyword evidence="2" id="KW-1185">Reference proteome</keyword>
<sequence length="296" mass="33530">MEAYKLWVRKNQDLLRSVESLANEVTWILPERFGNSEIVAEAVYALAGAASCVNQHMLKDGEEQSFPWALVVPMLKYAEGVVEVAAQRFVGDDRKWGFLATTEAVKACCRLAAFRESGYRMLLHGGEVKNEDGYGGVKRNGYYCPQNGHGLDGLFVSNCPEGEAEMMSDPMWMLPSPVTPVMEVEKPSAWSWKRCLFMLGEAFHIFRPLVYVLMISRFGTRSWTPWFVSLAVELTSHMCIRSHLRLSSAERDELKRRKMMLALYAMRDPFFTDYTRQGSPGQSRESSESTAVDLHG</sequence>
<evidence type="ECO:0000313" key="1">
    <source>
        <dbReference type="EnsemblPlants" id="AVESA.00010b.r2.4CG1269720.1.CDS"/>
    </source>
</evidence>
<name>A0ACD5WSZ3_AVESA</name>
<reference evidence="1" key="1">
    <citation type="submission" date="2021-05" db="EMBL/GenBank/DDBJ databases">
        <authorList>
            <person name="Scholz U."/>
            <person name="Mascher M."/>
            <person name="Fiebig A."/>
        </authorList>
    </citation>
    <scope>NUCLEOTIDE SEQUENCE [LARGE SCALE GENOMIC DNA]</scope>
</reference>
<dbReference type="EnsemblPlants" id="AVESA.00010b.r2.4CG1269720.1">
    <property type="protein sequence ID" value="AVESA.00010b.r2.4CG1269720.1.CDS"/>
    <property type="gene ID" value="AVESA.00010b.r2.4CG1269720"/>
</dbReference>
<dbReference type="Proteomes" id="UP001732700">
    <property type="component" value="Chromosome 4C"/>
</dbReference>
<organism evidence="1 2">
    <name type="scientific">Avena sativa</name>
    <name type="common">Oat</name>
    <dbReference type="NCBI Taxonomy" id="4498"/>
    <lineage>
        <taxon>Eukaryota</taxon>
        <taxon>Viridiplantae</taxon>
        <taxon>Streptophyta</taxon>
        <taxon>Embryophyta</taxon>
        <taxon>Tracheophyta</taxon>
        <taxon>Spermatophyta</taxon>
        <taxon>Magnoliopsida</taxon>
        <taxon>Liliopsida</taxon>
        <taxon>Poales</taxon>
        <taxon>Poaceae</taxon>
        <taxon>BOP clade</taxon>
        <taxon>Pooideae</taxon>
        <taxon>Poodae</taxon>
        <taxon>Poeae</taxon>
        <taxon>Poeae Chloroplast Group 1 (Aveneae type)</taxon>
        <taxon>Aveninae</taxon>
        <taxon>Avena</taxon>
    </lineage>
</organism>
<reference evidence="1" key="2">
    <citation type="submission" date="2025-09" db="UniProtKB">
        <authorList>
            <consortium name="EnsemblPlants"/>
        </authorList>
    </citation>
    <scope>IDENTIFICATION</scope>
</reference>
<evidence type="ECO:0000313" key="2">
    <source>
        <dbReference type="Proteomes" id="UP001732700"/>
    </source>
</evidence>
<protein>
    <submittedName>
        <fullName evidence="1">Uncharacterized protein</fullName>
    </submittedName>
</protein>
<accession>A0ACD5WSZ3</accession>